<name>A0ABN2XIY3_9ACTN</name>
<dbReference type="EMBL" id="BAAANS010000043">
    <property type="protein sequence ID" value="GAA2112530.1"/>
    <property type="molecule type" value="Genomic_DNA"/>
</dbReference>
<dbReference type="RefSeq" id="WP_344555741.1">
    <property type="nucleotide sequence ID" value="NZ_BAAANS010000043.1"/>
</dbReference>
<sequence>MTPEHTPRPGHTWNTTVRPVEQPVTDEQPEPRPNRAARRALARRRRSMGRTDLPDIANYPTTPR</sequence>
<proteinExistence type="predicted"/>
<comment type="caution">
    <text evidence="2">The sequence shown here is derived from an EMBL/GenBank/DDBJ whole genome shotgun (WGS) entry which is preliminary data.</text>
</comment>
<evidence type="ECO:0000313" key="3">
    <source>
        <dbReference type="Proteomes" id="UP001500897"/>
    </source>
</evidence>
<protein>
    <submittedName>
        <fullName evidence="2">Uncharacterized protein</fullName>
    </submittedName>
</protein>
<evidence type="ECO:0000313" key="2">
    <source>
        <dbReference type="EMBL" id="GAA2112530.1"/>
    </source>
</evidence>
<evidence type="ECO:0000256" key="1">
    <source>
        <dbReference type="SAM" id="MobiDB-lite"/>
    </source>
</evidence>
<accession>A0ABN2XIY3</accession>
<dbReference type="Proteomes" id="UP001500897">
    <property type="component" value="Unassembled WGS sequence"/>
</dbReference>
<feature type="compositionally biased region" description="Basic residues" evidence="1">
    <location>
        <begin position="35"/>
        <end position="48"/>
    </location>
</feature>
<reference evidence="2 3" key="1">
    <citation type="journal article" date="2019" name="Int. J. Syst. Evol. Microbiol.">
        <title>The Global Catalogue of Microorganisms (GCM) 10K type strain sequencing project: providing services to taxonomists for standard genome sequencing and annotation.</title>
        <authorList>
            <consortium name="The Broad Institute Genomics Platform"/>
            <consortium name="The Broad Institute Genome Sequencing Center for Infectious Disease"/>
            <person name="Wu L."/>
            <person name="Ma J."/>
        </authorList>
    </citation>
    <scope>NUCLEOTIDE SEQUENCE [LARGE SCALE GENOMIC DNA]</scope>
    <source>
        <strain evidence="2 3">JCM 14559</strain>
    </source>
</reference>
<feature type="region of interest" description="Disordered" evidence="1">
    <location>
        <begin position="1"/>
        <end position="64"/>
    </location>
</feature>
<keyword evidence="3" id="KW-1185">Reference proteome</keyword>
<organism evidence="2 3">
    <name type="scientific">Kitasatospora saccharophila</name>
    <dbReference type="NCBI Taxonomy" id="407973"/>
    <lineage>
        <taxon>Bacteria</taxon>
        <taxon>Bacillati</taxon>
        <taxon>Actinomycetota</taxon>
        <taxon>Actinomycetes</taxon>
        <taxon>Kitasatosporales</taxon>
        <taxon>Streptomycetaceae</taxon>
        <taxon>Kitasatospora</taxon>
    </lineage>
</organism>
<gene>
    <name evidence="2" type="ORF">GCM10009759_55330</name>
</gene>